<name>A0A843VRQ6_COLES</name>
<feature type="region of interest" description="Disordered" evidence="1">
    <location>
        <begin position="42"/>
        <end position="61"/>
    </location>
</feature>
<feature type="non-terminal residue" evidence="2">
    <location>
        <position position="123"/>
    </location>
</feature>
<comment type="caution">
    <text evidence="2">The sequence shown here is derived from an EMBL/GenBank/DDBJ whole genome shotgun (WGS) entry which is preliminary data.</text>
</comment>
<dbReference type="EMBL" id="NMUH01002421">
    <property type="protein sequence ID" value="MQL99861.1"/>
    <property type="molecule type" value="Genomic_DNA"/>
</dbReference>
<dbReference type="Proteomes" id="UP000652761">
    <property type="component" value="Unassembled WGS sequence"/>
</dbReference>
<gene>
    <name evidence="2" type="ORF">Taro_032591</name>
</gene>
<organism evidence="2 3">
    <name type="scientific">Colocasia esculenta</name>
    <name type="common">Wild taro</name>
    <name type="synonym">Arum esculentum</name>
    <dbReference type="NCBI Taxonomy" id="4460"/>
    <lineage>
        <taxon>Eukaryota</taxon>
        <taxon>Viridiplantae</taxon>
        <taxon>Streptophyta</taxon>
        <taxon>Embryophyta</taxon>
        <taxon>Tracheophyta</taxon>
        <taxon>Spermatophyta</taxon>
        <taxon>Magnoliopsida</taxon>
        <taxon>Liliopsida</taxon>
        <taxon>Araceae</taxon>
        <taxon>Aroideae</taxon>
        <taxon>Colocasieae</taxon>
        <taxon>Colocasia</taxon>
    </lineage>
</organism>
<evidence type="ECO:0000256" key="1">
    <source>
        <dbReference type="SAM" id="MobiDB-lite"/>
    </source>
</evidence>
<reference evidence="2" key="1">
    <citation type="submission" date="2017-07" db="EMBL/GenBank/DDBJ databases">
        <title>Taro Niue Genome Assembly and Annotation.</title>
        <authorList>
            <person name="Atibalentja N."/>
            <person name="Keating K."/>
            <person name="Fields C.J."/>
        </authorList>
    </citation>
    <scope>NUCLEOTIDE SEQUENCE</scope>
    <source>
        <strain evidence="2">Niue_2</strain>
        <tissue evidence="2">Leaf</tissue>
    </source>
</reference>
<proteinExistence type="predicted"/>
<sequence length="123" mass="13183">VTTSPTARRQKNCLLSESYRDRGNRRFHIQNATATSVAFRRRRVALSRPQPRGQPTKGDRDVTILVTAAGPASVSPPLAAGSGQSTPSPNTVVGSVLEDVVSLQEGGGSFYESTLPEVWINGY</sequence>
<protein>
    <submittedName>
        <fullName evidence="2">Uncharacterized protein</fullName>
    </submittedName>
</protein>
<feature type="non-terminal residue" evidence="2">
    <location>
        <position position="1"/>
    </location>
</feature>
<accession>A0A843VRQ6</accession>
<keyword evidence="3" id="KW-1185">Reference proteome</keyword>
<evidence type="ECO:0000313" key="3">
    <source>
        <dbReference type="Proteomes" id="UP000652761"/>
    </source>
</evidence>
<evidence type="ECO:0000313" key="2">
    <source>
        <dbReference type="EMBL" id="MQL99861.1"/>
    </source>
</evidence>
<dbReference type="AlphaFoldDB" id="A0A843VRQ6"/>